<gene>
    <name evidence="1" type="ORF">M2319_003080</name>
</gene>
<reference evidence="2" key="1">
    <citation type="submission" date="2023-07" db="EMBL/GenBank/DDBJ databases">
        <title>Genome sequencing of Purple Non-Sulfur Bacteria from various extreme environments.</title>
        <authorList>
            <person name="Mayer M."/>
        </authorList>
    </citation>
    <scope>NUCLEOTIDE SEQUENCE [LARGE SCALE GENOMIC DNA]</scope>
    <source>
        <strain evidence="2">DSM 17935</strain>
    </source>
</reference>
<name>A0ABT3HEH0_9HYPH</name>
<dbReference type="EMBL" id="JAOQNS010000008">
    <property type="protein sequence ID" value="MCW2308734.1"/>
    <property type="molecule type" value="Genomic_DNA"/>
</dbReference>
<proteinExistence type="predicted"/>
<comment type="caution">
    <text evidence="1">The sequence shown here is derived from an EMBL/GenBank/DDBJ whole genome shotgun (WGS) entry which is preliminary data.</text>
</comment>
<evidence type="ECO:0000313" key="2">
    <source>
        <dbReference type="Proteomes" id="UP001209755"/>
    </source>
</evidence>
<dbReference type="Proteomes" id="UP001209755">
    <property type="component" value="Unassembled WGS sequence"/>
</dbReference>
<accession>A0ABT3HEH0</accession>
<dbReference type="RefSeq" id="WP_264602339.1">
    <property type="nucleotide sequence ID" value="NZ_JAOQNS010000008.1"/>
</dbReference>
<sequence>MPIRFAQDSPRNASAAVELYLAERGASMATSLERRFTAGGSVVSHPIRVWHPDLRALAKGRPLSESRPGNWRHLVGDEGAMRAEAELAAEGSEARVVAFHEGPAAGATANGLMRAAELGEVDRGDYEARLLEVPGLHFTALWLHGDDDIFIPIGPNMTDLKNGEPHGEKEVLEVLARRAAEVLEAQDAMPGPSGG</sequence>
<protein>
    <submittedName>
        <fullName evidence="1">Uncharacterized protein</fullName>
    </submittedName>
</protein>
<evidence type="ECO:0000313" key="1">
    <source>
        <dbReference type="EMBL" id="MCW2308734.1"/>
    </source>
</evidence>
<organism evidence="1 2">
    <name type="scientific">Rhodobium gokarnense</name>
    <dbReference type="NCBI Taxonomy" id="364296"/>
    <lineage>
        <taxon>Bacteria</taxon>
        <taxon>Pseudomonadati</taxon>
        <taxon>Pseudomonadota</taxon>
        <taxon>Alphaproteobacteria</taxon>
        <taxon>Hyphomicrobiales</taxon>
        <taxon>Rhodobiaceae</taxon>
        <taxon>Rhodobium</taxon>
    </lineage>
</organism>
<keyword evidence="2" id="KW-1185">Reference proteome</keyword>